<feature type="domain" description="Bulb-type lectin" evidence="2">
    <location>
        <begin position="25"/>
        <end position="169"/>
    </location>
</feature>
<dbReference type="HOGENOM" id="CLU_1487654_0_0_9"/>
<dbReference type="KEGG" id="pmw:B2K_10360"/>
<dbReference type="Proteomes" id="UP000007392">
    <property type="component" value="Chromosome"/>
</dbReference>
<reference evidence="3 4" key="1">
    <citation type="submission" date="2013-06" db="EMBL/GenBank/DDBJ databases">
        <title>Complete genome sequence of Paenibacillus mucilaginosus K02.</title>
        <authorList>
            <person name="Xiao B."/>
            <person name="Sun L."/>
            <person name="Xiao L."/>
            <person name="Lian B."/>
        </authorList>
    </citation>
    <scope>NUCLEOTIDE SEQUENCE [LARGE SCALE GENOMIC DNA]</scope>
    <source>
        <strain evidence="3 4">K02</strain>
    </source>
</reference>
<name>I0BFH5_9BACL</name>
<dbReference type="AlphaFoldDB" id="I0BFH5"/>
<gene>
    <name evidence="3" type="ORF">B2K_10360</name>
</gene>
<organism evidence="3 4">
    <name type="scientific">Paenibacillus mucilaginosus K02</name>
    <dbReference type="NCBI Taxonomy" id="997761"/>
    <lineage>
        <taxon>Bacteria</taxon>
        <taxon>Bacillati</taxon>
        <taxon>Bacillota</taxon>
        <taxon>Bacilli</taxon>
        <taxon>Bacillales</taxon>
        <taxon>Paenibacillaceae</taxon>
        <taxon>Paenibacillus</taxon>
    </lineage>
</organism>
<dbReference type="PROSITE" id="PS50927">
    <property type="entry name" value="BULB_LECTIN"/>
    <property type="match status" value="1"/>
</dbReference>
<sequence>MKKFTLILSAALMLQFSIVSAAFAKNTLVNGETLRKGQTLQSNNGVYSLQFKTDGNLVLYKNNTTMLWQSGTAGARKYLTTFQGFQFYTYPEILELYNGSIQIIDDVTYYAFWKSDNKAFSTMWYGQGNVPINLYGDRLVVQDDGNLVLYNTSASSSPYPVWASHTGGQ</sequence>
<evidence type="ECO:0000313" key="3">
    <source>
        <dbReference type="EMBL" id="AFH61122.1"/>
    </source>
</evidence>
<feature type="signal peptide" evidence="1">
    <location>
        <begin position="1"/>
        <end position="21"/>
    </location>
</feature>
<keyword evidence="1" id="KW-0732">Signal</keyword>
<evidence type="ECO:0000313" key="4">
    <source>
        <dbReference type="Proteomes" id="UP000007392"/>
    </source>
</evidence>
<evidence type="ECO:0000259" key="2">
    <source>
        <dbReference type="PROSITE" id="PS50927"/>
    </source>
</evidence>
<dbReference type="OrthoDB" id="291765at2"/>
<evidence type="ECO:0000256" key="1">
    <source>
        <dbReference type="SAM" id="SignalP"/>
    </source>
</evidence>
<dbReference type="RefSeq" id="WP_014650197.1">
    <property type="nucleotide sequence ID" value="NC_017672.3"/>
</dbReference>
<dbReference type="SUPFAM" id="SSF51110">
    <property type="entry name" value="alpha-D-mannose-specific plant lectins"/>
    <property type="match status" value="1"/>
</dbReference>
<dbReference type="SMART" id="SM00108">
    <property type="entry name" value="B_lectin"/>
    <property type="match status" value="1"/>
</dbReference>
<dbReference type="InterPro" id="IPR001480">
    <property type="entry name" value="Bulb-type_lectin_dom"/>
</dbReference>
<dbReference type="Gene3D" id="2.90.10.10">
    <property type="entry name" value="Bulb-type lectin domain"/>
    <property type="match status" value="2"/>
</dbReference>
<accession>I0BFH5</accession>
<dbReference type="EMBL" id="CP003422">
    <property type="protein sequence ID" value="AFH61122.1"/>
    <property type="molecule type" value="Genomic_DNA"/>
</dbReference>
<dbReference type="InterPro" id="IPR036426">
    <property type="entry name" value="Bulb-type_lectin_dom_sf"/>
</dbReference>
<proteinExistence type="predicted"/>
<feature type="chain" id="PRO_5003624677" description="Bulb-type lectin domain-containing protein" evidence="1">
    <location>
        <begin position="22"/>
        <end position="169"/>
    </location>
</feature>
<protein>
    <recommendedName>
        <fullName evidence="2">Bulb-type lectin domain-containing protein</fullName>
    </recommendedName>
</protein>